<keyword evidence="2" id="KW-0472">Membrane</keyword>
<dbReference type="Proteomes" id="UP001276229">
    <property type="component" value="Unassembled WGS sequence"/>
</dbReference>
<dbReference type="RefSeq" id="WP_197970253.1">
    <property type="nucleotide sequence ID" value="NZ_AP023392.1"/>
</dbReference>
<feature type="transmembrane region" description="Helical" evidence="2">
    <location>
        <begin position="9"/>
        <end position="30"/>
    </location>
</feature>
<dbReference type="AlphaFoldDB" id="A0AAJ2PIP2"/>
<keyword evidence="2" id="KW-0812">Transmembrane</keyword>
<comment type="caution">
    <text evidence="3">The sequence shown here is derived from an EMBL/GenBank/DDBJ whole genome shotgun (WGS) entry which is preliminary data.</text>
</comment>
<organism evidence="3 4">
    <name type="scientific">Streptococcus suis</name>
    <dbReference type="NCBI Taxonomy" id="1307"/>
    <lineage>
        <taxon>Bacteria</taxon>
        <taxon>Bacillati</taxon>
        <taxon>Bacillota</taxon>
        <taxon>Bacilli</taxon>
        <taxon>Lactobacillales</taxon>
        <taxon>Streptococcaceae</taxon>
        <taxon>Streptococcus</taxon>
    </lineage>
</organism>
<feature type="compositionally biased region" description="Low complexity" evidence="1">
    <location>
        <begin position="35"/>
        <end position="48"/>
    </location>
</feature>
<dbReference type="EMBL" id="JAUTFL010000012">
    <property type="protein sequence ID" value="MDW8645784.1"/>
    <property type="molecule type" value="Genomic_DNA"/>
</dbReference>
<feature type="region of interest" description="Disordered" evidence="1">
    <location>
        <begin position="35"/>
        <end position="73"/>
    </location>
</feature>
<sequence>MKKKNKFKLYFGIFCVLAFFGWVMQLLGLAPKTETPTVPSVTVETSSSSKEEKTEQSSTTETSSSSQEIKNDGPEYDKAANAEFANHFLTELNNMLSETGIQVNVEYYDKGLVYVYLPQDAKYLSTVEIQEIADTILGAKEKIFTDWAIDNGFDLGFTNSPTLHLKAEDGTTLAEENNFNETMTVKVKN</sequence>
<evidence type="ECO:0000313" key="3">
    <source>
        <dbReference type="EMBL" id="MDW8645784.1"/>
    </source>
</evidence>
<proteinExistence type="predicted"/>
<feature type="compositionally biased region" description="Low complexity" evidence="1">
    <location>
        <begin position="56"/>
        <end position="68"/>
    </location>
</feature>
<reference evidence="3" key="1">
    <citation type="submission" date="2023-07" db="EMBL/GenBank/DDBJ databases">
        <title>Characterization of virulence traits, antimicrobial resistance genes carried by mobile genetic elements and competence in Streptococcus suis strains isolated in France.</title>
        <authorList>
            <person name="Dechene-Tempier M."/>
            <person name="Marois-Crehan C."/>
            <person name="De Boisseson C."/>
            <person name="Lucas P."/>
            <person name="Bougeard S."/>
            <person name="Libante V."/>
            <person name="Payot S."/>
        </authorList>
    </citation>
    <scope>NUCLEOTIDE SEQUENCE</scope>
    <source>
        <strain evidence="3">1551</strain>
    </source>
</reference>
<evidence type="ECO:0000256" key="1">
    <source>
        <dbReference type="SAM" id="MobiDB-lite"/>
    </source>
</evidence>
<evidence type="ECO:0000256" key="2">
    <source>
        <dbReference type="SAM" id="Phobius"/>
    </source>
</evidence>
<protein>
    <submittedName>
        <fullName evidence="3">Uncharacterized protein</fullName>
    </submittedName>
</protein>
<keyword evidence="2" id="KW-1133">Transmembrane helix</keyword>
<accession>A0AAJ2PIP2</accession>
<gene>
    <name evidence="3" type="ORF">Q7V66_06405</name>
</gene>
<name>A0AAJ2PIP2_STRSU</name>
<evidence type="ECO:0000313" key="4">
    <source>
        <dbReference type="Proteomes" id="UP001276229"/>
    </source>
</evidence>